<gene>
    <name evidence="1" type="ORF">NFRAN_2653</name>
</gene>
<dbReference type="KEGG" id="nfn:NFRAN_2653"/>
<sequence length="49" mass="5690">MSESLIGKEVITIVIITYSIVLINASNLDHNLYVNYYEYIGKYLLLLCY</sequence>
<reference evidence="1 2" key="1">
    <citation type="submission" date="2019-02" db="EMBL/GenBank/DDBJ databases">
        <authorList>
            <person name="Lehtovirta-Morley E L."/>
        </authorList>
    </citation>
    <scope>NUCLEOTIDE SEQUENCE [LARGE SCALE GENOMIC DNA]</scope>
    <source>
        <strain evidence="1">NFRAN1</strain>
    </source>
</reference>
<dbReference type="AlphaFoldDB" id="A0A484ICC3"/>
<dbReference type="Proteomes" id="UP000294299">
    <property type="component" value="Chromosome NFRAN"/>
</dbReference>
<dbReference type="EMBL" id="LR216287">
    <property type="protein sequence ID" value="VFJ14975.1"/>
    <property type="molecule type" value="Genomic_DNA"/>
</dbReference>
<keyword evidence="2" id="KW-1185">Reference proteome</keyword>
<proteinExistence type="predicted"/>
<organism evidence="1 2">
    <name type="scientific">Candidatus Nitrosocosmicus franklandianus</name>
    <dbReference type="NCBI Taxonomy" id="1798806"/>
    <lineage>
        <taxon>Archaea</taxon>
        <taxon>Nitrososphaerota</taxon>
        <taxon>Nitrososphaeria</taxon>
        <taxon>Nitrososphaerales</taxon>
        <taxon>Nitrososphaeraceae</taxon>
        <taxon>Candidatus Nitrosocosmicus</taxon>
    </lineage>
</organism>
<protein>
    <submittedName>
        <fullName evidence="1">Uncharacterized protein</fullName>
    </submittedName>
</protein>
<evidence type="ECO:0000313" key="1">
    <source>
        <dbReference type="EMBL" id="VFJ14975.1"/>
    </source>
</evidence>
<evidence type="ECO:0000313" key="2">
    <source>
        <dbReference type="Proteomes" id="UP000294299"/>
    </source>
</evidence>
<name>A0A484ICC3_9ARCH</name>
<accession>A0A484ICC3</accession>